<organism evidence="2 3">
    <name type="scientific">Altererythrobacter xiamenensis</name>
    <dbReference type="NCBI Taxonomy" id="1316679"/>
    <lineage>
        <taxon>Bacteria</taxon>
        <taxon>Pseudomonadati</taxon>
        <taxon>Pseudomonadota</taxon>
        <taxon>Alphaproteobacteria</taxon>
        <taxon>Sphingomonadales</taxon>
        <taxon>Erythrobacteraceae</taxon>
        <taxon>Altererythrobacter</taxon>
    </lineage>
</organism>
<dbReference type="AlphaFoldDB" id="A0A1Y6FHH9"/>
<evidence type="ECO:0008006" key="4">
    <source>
        <dbReference type="Google" id="ProtNLM"/>
    </source>
</evidence>
<dbReference type="Pfam" id="PF01963">
    <property type="entry name" value="TraB_PrgY_gumN"/>
    <property type="match status" value="1"/>
</dbReference>
<dbReference type="CDD" id="cd14789">
    <property type="entry name" value="Tiki"/>
    <property type="match status" value="1"/>
</dbReference>
<reference evidence="3" key="1">
    <citation type="submission" date="2017-04" db="EMBL/GenBank/DDBJ databases">
        <authorList>
            <person name="Varghese N."/>
            <person name="Submissions S."/>
        </authorList>
    </citation>
    <scope>NUCLEOTIDE SEQUENCE [LARGE SCALE GENOMIC DNA]</scope>
</reference>
<feature type="chain" id="PRO_5012644728" description="TraB family protein" evidence="1">
    <location>
        <begin position="19"/>
        <end position="294"/>
    </location>
</feature>
<dbReference type="OrthoDB" id="9806326at2"/>
<dbReference type="PROSITE" id="PS51257">
    <property type="entry name" value="PROKAR_LIPOPROTEIN"/>
    <property type="match status" value="1"/>
</dbReference>
<dbReference type="EMBL" id="FXWG01000003">
    <property type="protein sequence ID" value="SMQ74448.1"/>
    <property type="molecule type" value="Genomic_DNA"/>
</dbReference>
<name>A0A1Y6FHH9_9SPHN</name>
<dbReference type="Proteomes" id="UP000194420">
    <property type="component" value="Unassembled WGS sequence"/>
</dbReference>
<keyword evidence="1" id="KW-0732">Signal</keyword>
<accession>A0A1Y6FHH9</accession>
<dbReference type="InterPro" id="IPR047111">
    <property type="entry name" value="YbaP-like"/>
</dbReference>
<feature type="signal peptide" evidence="1">
    <location>
        <begin position="1"/>
        <end position="18"/>
    </location>
</feature>
<dbReference type="PANTHER" id="PTHR40590:SF1">
    <property type="entry name" value="CYTOPLASMIC PROTEIN"/>
    <property type="match status" value="1"/>
</dbReference>
<sequence length="294" mass="32006">MLRWLLLLAFGAMLGACGEDVAETASDGAAPTPLLYEVSDRGGAVRGWLFGTIHSLPDGTRWRTGTLEDRIDAADLLMVEIADLADSAGLAETFSRLAIGGEQPDLSLRVEPSARPDLVRLIERSDFSEADFHRIETWAAALMLARLVESGKSENGADRAMIAAFAGREIREFEGAEVQLGIFDQLPESEQEDLLIAVVEEVENRTADPAELRRAWLAGDVEALVEASESGILADPELREALLTGRNRRWTDDLVRVMDQGRLPFVAVGAAHLVGPDGLKAMLEERGFTVSRIQ</sequence>
<proteinExistence type="predicted"/>
<keyword evidence="3" id="KW-1185">Reference proteome</keyword>
<evidence type="ECO:0000256" key="1">
    <source>
        <dbReference type="SAM" id="SignalP"/>
    </source>
</evidence>
<dbReference type="PANTHER" id="PTHR40590">
    <property type="entry name" value="CYTOPLASMIC PROTEIN-RELATED"/>
    <property type="match status" value="1"/>
</dbReference>
<gene>
    <name evidence="2" type="ORF">SAMN06297468_2670</name>
</gene>
<dbReference type="InterPro" id="IPR002816">
    <property type="entry name" value="TraB/PrgY/GumN_fam"/>
</dbReference>
<dbReference type="RefSeq" id="WP_086438519.1">
    <property type="nucleotide sequence ID" value="NZ_FXWG01000003.1"/>
</dbReference>
<evidence type="ECO:0000313" key="2">
    <source>
        <dbReference type="EMBL" id="SMQ74448.1"/>
    </source>
</evidence>
<protein>
    <recommendedName>
        <fullName evidence="4">TraB family protein</fullName>
    </recommendedName>
</protein>
<evidence type="ECO:0000313" key="3">
    <source>
        <dbReference type="Proteomes" id="UP000194420"/>
    </source>
</evidence>